<dbReference type="Pfam" id="PF00569">
    <property type="entry name" value="ZZ"/>
    <property type="match status" value="1"/>
</dbReference>
<dbReference type="Gene3D" id="3.30.60.90">
    <property type="match status" value="1"/>
</dbReference>
<dbReference type="PANTHER" id="PTHR20930">
    <property type="entry name" value="OVARIAN CARCINOMA ANTIGEN CA125-RELATED"/>
    <property type="match status" value="1"/>
</dbReference>
<evidence type="ECO:0000256" key="1">
    <source>
        <dbReference type="ARBA" id="ARBA00022723"/>
    </source>
</evidence>
<feature type="region of interest" description="Disordered" evidence="5">
    <location>
        <begin position="258"/>
        <end position="279"/>
    </location>
</feature>
<dbReference type="InterPro" id="IPR000270">
    <property type="entry name" value="PB1_dom"/>
</dbReference>
<feature type="transmembrane region" description="Helical" evidence="6">
    <location>
        <begin position="285"/>
        <end position="307"/>
    </location>
</feature>
<keyword evidence="1" id="KW-0479">Metal-binding</keyword>
<dbReference type="InterPro" id="IPR000433">
    <property type="entry name" value="Znf_ZZ"/>
</dbReference>
<dbReference type="GO" id="GO:0005524">
    <property type="term" value="F:ATP binding"/>
    <property type="evidence" value="ECO:0007669"/>
    <property type="project" value="InterPro"/>
</dbReference>
<evidence type="ECO:0000256" key="6">
    <source>
        <dbReference type="SAM" id="Phobius"/>
    </source>
</evidence>
<dbReference type="EMBL" id="VEPZ02001112">
    <property type="protein sequence ID" value="KAE8694001.1"/>
    <property type="molecule type" value="Genomic_DNA"/>
</dbReference>
<evidence type="ECO:0000259" key="8">
    <source>
        <dbReference type="PROSITE" id="PS50135"/>
    </source>
</evidence>
<dbReference type="InterPro" id="IPR043145">
    <property type="entry name" value="Znf_ZZ_sf"/>
</dbReference>
<dbReference type="PANTHER" id="PTHR20930:SF0">
    <property type="entry name" value="PROTEIN ILRUN"/>
    <property type="match status" value="1"/>
</dbReference>
<evidence type="ECO:0000256" key="5">
    <source>
        <dbReference type="SAM" id="MobiDB-lite"/>
    </source>
</evidence>
<dbReference type="GO" id="GO:0008270">
    <property type="term" value="F:zinc ion binding"/>
    <property type="evidence" value="ECO:0007669"/>
    <property type="project" value="UniProtKB-KW"/>
</dbReference>
<dbReference type="Gene3D" id="1.10.510.10">
    <property type="entry name" value="Transferase(Phosphotransferase) domain 1"/>
    <property type="match status" value="1"/>
</dbReference>
<dbReference type="Proteomes" id="UP000436088">
    <property type="component" value="Unassembled WGS sequence"/>
</dbReference>
<dbReference type="InterPro" id="IPR056893">
    <property type="entry name" value="UBA_Nbr1_C"/>
</dbReference>
<dbReference type="SMART" id="SM00291">
    <property type="entry name" value="ZnF_ZZ"/>
    <property type="match status" value="1"/>
</dbReference>
<dbReference type="Gene3D" id="2.60.40.10">
    <property type="entry name" value="Immunoglobulins"/>
    <property type="match status" value="1"/>
</dbReference>
<sequence>MLLCDLLKERYDFITQSNVGSFGEALPCLWINDEAKPDDFNGEMTSTAAMNLAPNPVSLLLWVTMSSGVIALIPIVGEYYPSELEALLRLRDAIGSPNLYSNWTGIPCMNNQSRWGGVACSEGHVVHLVLDGVRLAGSLPPLLLKNLTLLTKLSMRSNSIDGPLPDLSDLVHLEYVFLSHNLFTGSIPFHYVRLPNLKKIELQENYLQEEIPPFDQQSLVTFNVSYNSLQGPIPQTDVLQGFPDSSYEHNSGLCGSPIKKQCPVPPSPSPSPTHGGKKSPGTRDLAFIIAVSALVPFLVILGFLWYYRKVHRKETAKNTELDERSSQRKADPEREAELEFFDKNMPAFDLDDLLRASAEVLGRGKLSTTYKASLEAGVVVTVKRVKDMKGLSNKEFVQQMQLLGKLKHENLVQIVSFYNSKEEKLLIYEFVPGTSLFELLHESRGSGRIPLNWGTRLSIIKGVAMAMNYLHQHLPNHKVPHANLKSSNVLIHRQGQSQNYHTRVTDYGYYPLLSSRISLEKLAISRSPEFCQGKKLTNKADVYCFGIIILEIITGRIPGDEGDEERELGELSEWVRDVVNNDWSTDILDVEILGTREAHDEMLKLTNLALECTAAAPEERPKISEVKHGDTLRRFNARIDDGEQLGLDMAGLRAKITGLFGFPVDSEFTLTYMDEDGDVVTLVGDDDMYDVMRQRLKFLRIVVQLNNYNLGKPYGASSRIPTPLRTPSSQRPLEGLNAGAADVLKSVQDPLRGTLGEAFLKLSLDAALKVADFVECCKEGNNGNVTRGVDVRAISDPGTIDLNVDPHFNNNPTVCAPVSSQQYPSNVFACNDQKSTKDTMDRKKGKTVKFNTTAPFIDAAKKYYPINIMGRDPSKECHSGEVPAENDPVVAPQFSRSKRILVSTDGNGVLGPFHKGIKCDGCGVLPITGPRFKSKVKDEYDLCSICFSKMGNEADYIRIDKPVHSSNPWFSRIPRALPHVSRNRAAQPMLESCFISDINIIDGAVLAPSTPFTKMWPMRNNGTTPWFHGLKLVWIGGDKLRSSTSIDLEIPADGVPIDGELDIAVDFTAPPVPGPYVSYWRMASQAGIEFGQYVWVFFHVDASPSSDNFRGLNLNLSPKNTCPRDSEICNSNAKAAPVKPPRNEQSTKEQTLNSGDVPTPISPPAISSSAAYPFIPKGFLVPTSPETPPPSSTFPVIDLSEAATAGATPLTPPEEESETAVEQTLLMELEDMGFKLVNLNKEILRMNGYDLVKSIDDLCGANEWVPMLVELHEMGFCDVEMNKMLLKKHNGSITGVVVDLLNGETT</sequence>
<dbReference type="Pfam" id="PF00564">
    <property type="entry name" value="PB1"/>
    <property type="match status" value="1"/>
</dbReference>
<dbReference type="Gene3D" id="3.30.200.20">
    <property type="entry name" value="Phosphorylase Kinase, domain 1"/>
    <property type="match status" value="1"/>
</dbReference>
<feature type="region of interest" description="Disordered" evidence="5">
    <location>
        <begin position="1121"/>
        <end position="1159"/>
    </location>
</feature>
<dbReference type="Gene3D" id="1.10.8.10">
    <property type="entry name" value="DNA helicase RuvA subunit, C-terminal domain"/>
    <property type="match status" value="2"/>
</dbReference>
<evidence type="ECO:0000313" key="10">
    <source>
        <dbReference type="Proteomes" id="UP000436088"/>
    </source>
</evidence>
<dbReference type="Gene3D" id="3.10.20.90">
    <property type="entry name" value="Phosphatidylinositol 3-kinase Catalytic Subunit, Chain A, domain 1"/>
    <property type="match status" value="1"/>
</dbReference>
<evidence type="ECO:0000256" key="2">
    <source>
        <dbReference type="ARBA" id="ARBA00022771"/>
    </source>
</evidence>
<feature type="domain" description="ZZ-type" evidence="8">
    <location>
        <begin position="914"/>
        <end position="964"/>
    </location>
</feature>
<proteinExistence type="predicted"/>
<feature type="transmembrane region" description="Helical" evidence="6">
    <location>
        <begin position="59"/>
        <end position="81"/>
    </location>
</feature>
<dbReference type="SUPFAM" id="SSF54277">
    <property type="entry name" value="CAD &amp; PB1 domains"/>
    <property type="match status" value="1"/>
</dbReference>
<comment type="caution">
    <text evidence="9">The sequence shown here is derived from an EMBL/GenBank/DDBJ whole genome shotgun (WGS) entry which is preliminary data.</text>
</comment>
<keyword evidence="2 4" id="KW-0863">Zinc-finger</keyword>
<dbReference type="PROSITE" id="PS50135">
    <property type="entry name" value="ZF_ZZ_2"/>
    <property type="match status" value="1"/>
</dbReference>
<dbReference type="InterPro" id="IPR032675">
    <property type="entry name" value="LRR_dom_sf"/>
</dbReference>
<dbReference type="SUPFAM" id="SSF57850">
    <property type="entry name" value="RING/U-box"/>
    <property type="match status" value="1"/>
</dbReference>
<dbReference type="InterPro" id="IPR009060">
    <property type="entry name" value="UBA-like_sf"/>
</dbReference>
<keyword evidence="6" id="KW-0472">Membrane</keyword>
<dbReference type="Gene3D" id="3.80.10.10">
    <property type="entry name" value="Ribonuclease Inhibitor"/>
    <property type="match status" value="1"/>
</dbReference>
<dbReference type="SUPFAM" id="SSF52058">
    <property type="entry name" value="L domain-like"/>
    <property type="match status" value="1"/>
</dbReference>
<gene>
    <name evidence="9" type="ORF">F3Y22_tig00110788pilonHSYRG00253</name>
</gene>
<dbReference type="SUPFAM" id="SSF46934">
    <property type="entry name" value="UBA-like"/>
    <property type="match status" value="1"/>
</dbReference>
<dbReference type="Pfam" id="PF16158">
    <property type="entry name" value="N_BRCA1_IG"/>
    <property type="match status" value="1"/>
</dbReference>
<protein>
    <submittedName>
        <fullName evidence="9">Agamous-like MADS-box protein AGL11-like</fullName>
    </submittedName>
</protein>
<organism evidence="9 10">
    <name type="scientific">Hibiscus syriacus</name>
    <name type="common">Rose of Sharon</name>
    <dbReference type="NCBI Taxonomy" id="106335"/>
    <lineage>
        <taxon>Eukaryota</taxon>
        <taxon>Viridiplantae</taxon>
        <taxon>Streptophyta</taxon>
        <taxon>Embryophyta</taxon>
        <taxon>Tracheophyta</taxon>
        <taxon>Spermatophyta</taxon>
        <taxon>Magnoliopsida</taxon>
        <taxon>eudicotyledons</taxon>
        <taxon>Gunneridae</taxon>
        <taxon>Pentapetalae</taxon>
        <taxon>rosids</taxon>
        <taxon>malvids</taxon>
        <taxon>Malvales</taxon>
        <taxon>Malvaceae</taxon>
        <taxon>Malvoideae</taxon>
        <taxon>Hibiscus</taxon>
    </lineage>
</organism>
<evidence type="ECO:0000259" key="7">
    <source>
        <dbReference type="PROSITE" id="PS50011"/>
    </source>
</evidence>
<evidence type="ECO:0000256" key="4">
    <source>
        <dbReference type="PROSITE-ProRule" id="PRU00228"/>
    </source>
</evidence>
<dbReference type="InterPro" id="IPR000719">
    <property type="entry name" value="Prot_kinase_dom"/>
</dbReference>
<dbReference type="InterPro" id="IPR011009">
    <property type="entry name" value="Kinase-like_dom_sf"/>
</dbReference>
<reference evidence="9" key="1">
    <citation type="submission" date="2019-09" db="EMBL/GenBank/DDBJ databases">
        <title>Draft genome information of white flower Hibiscus syriacus.</title>
        <authorList>
            <person name="Kim Y.-M."/>
        </authorList>
    </citation>
    <scope>NUCLEOTIDE SEQUENCE [LARGE SCALE GENOMIC DNA]</scope>
    <source>
        <strain evidence="9">YM2019G1</strain>
    </source>
</reference>
<dbReference type="CDD" id="cd14947">
    <property type="entry name" value="NBR1_like"/>
    <property type="match status" value="1"/>
</dbReference>
<name>A0A6A2ZPQ0_HIBSY</name>
<keyword evidence="6" id="KW-1133">Transmembrane helix</keyword>
<dbReference type="GO" id="GO:0004672">
    <property type="term" value="F:protein kinase activity"/>
    <property type="evidence" value="ECO:0007669"/>
    <property type="project" value="InterPro"/>
</dbReference>
<evidence type="ECO:0000256" key="3">
    <source>
        <dbReference type="ARBA" id="ARBA00022833"/>
    </source>
</evidence>
<keyword evidence="10" id="KW-1185">Reference proteome</keyword>
<dbReference type="InterPro" id="IPR032350">
    <property type="entry name" value="Nbr1_FW"/>
</dbReference>
<dbReference type="InterPro" id="IPR013783">
    <property type="entry name" value="Ig-like_fold"/>
</dbReference>
<keyword evidence="3" id="KW-0862">Zinc</keyword>
<dbReference type="CDD" id="cd14319">
    <property type="entry name" value="UBA_NBR1"/>
    <property type="match status" value="1"/>
</dbReference>
<dbReference type="Pfam" id="PF24932">
    <property type="entry name" value="UBA_NBR1_C"/>
    <property type="match status" value="2"/>
</dbReference>
<dbReference type="SUPFAM" id="SSF56112">
    <property type="entry name" value="Protein kinase-like (PK-like)"/>
    <property type="match status" value="1"/>
</dbReference>
<accession>A0A6A2ZPQ0</accession>
<keyword evidence="6" id="KW-0812">Transmembrane</keyword>
<evidence type="ECO:0000313" key="9">
    <source>
        <dbReference type="EMBL" id="KAE8694001.1"/>
    </source>
</evidence>
<dbReference type="SMART" id="SM00666">
    <property type="entry name" value="PB1"/>
    <property type="match status" value="1"/>
</dbReference>
<dbReference type="PROSITE" id="PS50011">
    <property type="entry name" value="PROTEIN_KINASE_DOM"/>
    <property type="match status" value="1"/>
</dbReference>
<feature type="domain" description="Protein kinase" evidence="7">
    <location>
        <begin position="355"/>
        <end position="632"/>
    </location>
</feature>
<dbReference type="Pfam" id="PF00069">
    <property type="entry name" value="Pkinase"/>
    <property type="match status" value="1"/>
</dbReference>